<dbReference type="PRINTS" id="PR00411">
    <property type="entry name" value="PNDRDTASEI"/>
</dbReference>
<dbReference type="InterPro" id="IPR005288">
    <property type="entry name" value="NadB"/>
</dbReference>
<evidence type="ECO:0000256" key="1">
    <source>
        <dbReference type="ARBA" id="ARBA00001974"/>
    </source>
</evidence>
<dbReference type="SUPFAM" id="SSF51905">
    <property type="entry name" value="FAD/NAD(P)-binding domain"/>
    <property type="match status" value="1"/>
</dbReference>
<comment type="pathway">
    <text evidence="2 12">Cofactor biosynthesis; NAD(+) biosynthesis; iminoaspartate from L-aspartate (oxidase route): step 1/1.</text>
</comment>
<evidence type="ECO:0000256" key="4">
    <source>
        <dbReference type="ARBA" id="ARBA00012173"/>
    </source>
</evidence>
<dbReference type="EMBL" id="OJIN01000117">
    <property type="protein sequence ID" value="SPD74054.1"/>
    <property type="molecule type" value="Genomic_DNA"/>
</dbReference>
<dbReference type="SUPFAM" id="SSF46977">
    <property type="entry name" value="Succinate dehydrogenase/fumarate reductase flavoprotein C-terminal domain"/>
    <property type="match status" value="1"/>
</dbReference>
<dbReference type="PANTHER" id="PTHR42716">
    <property type="entry name" value="L-ASPARTATE OXIDASE"/>
    <property type="match status" value="1"/>
</dbReference>
<evidence type="ECO:0000259" key="15">
    <source>
        <dbReference type="Pfam" id="PF02910"/>
    </source>
</evidence>
<dbReference type="FunFam" id="3.90.700.10:FF:000002">
    <property type="entry name" value="L-aspartate oxidase"/>
    <property type="match status" value="1"/>
</dbReference>
<evidence type="ECO:0000256" key="11">
    <source>
        <dbReference type="PIRSR" id="PIRSR000171-1"/>
    </source>
</evidence>
<dbReference type="InterPro" id="IPR015939">
    <property type="entry name" value="Fum_Rdtase/Succ_DH_flav-like_C"/>
</dbReference>
<dbReference type="PANTHER" id="PTHR42716:SF2">
    <property type="entry name" value="L-ASPARTATE OXIDASE, CHLOROPLASTIC"/>
    <property type="match status" value="1"/>
</dbReference>
<evidence type="ECO:0000256" key="7">
    <source>
        <dbReference type="ARBA" id="ARBA00022827"/>
    </source>
</evidence>
<comment type="function">
    <text evidence="12">Catalyzes the oxidation of L-aspartate to iminoaspartate.</text>
</comment>
<dbReference type="NCBIfam" id="NF006567">
    <property type="entry name" value="PRK09077.1"/>
    <property type="match status" value="1"/>
</dbReference>
<dbReference type="PRINTS" id="PR00368">
    <property type="entry name" value="FADPNR"/>
</dbReference>
<dbReference type="InterPro" id="IPR036188">
    <property type="entry name" value="FAD/NAD-bd_sf"/>
</dbReference>
<accession>A0A445MWZ2</accession>
<dbReference type="EC" id="1.4.3.16" evidence="4 10"/>
<sequence length="535" mass="60223">MEIQTDYLVIGTGIAGLSFALEAAKSGSVVIVTKKEMAEGATNYAQGGIASVFDPEDSFESHIKDTLESGDGLCNERIVRMVVEDGPARIRDLIAMGVQFTRQAEDKTVLDLGREGGHSSRRIVHTKDLTGREVERILLERAQANKNIQIYENHMAIDLITKSKMIKRGIIVSESKETCWGAYVLGVDKGQVITLMARVTVLSTGGAGKVYLYTSNPDIATGDGVAVGYRAGARVANMEFVQFHPTCLYHHEAKNFLISEAVRGEGGVLLDKRGRRFMENYHPLKDLAFRDVVARSIDMELKKSGDECVYLDISHRPPDFVIDRFPNIYESCLKFQIDITKEPIPVVPAAHYMCGGLITDENGRTNLDNLYAIGEVACTGLHGANRLASNSLLEALVFARRAAERSAKRIEEKRRESFPRVPEWDPGSATDSEEIVVVSHNWDEIRRFMWNYVGIVRTNKRLERAKRRVELIQDEIKEYYWNFLVTRDLLELRNIALVADLIINCALLRKESRGLHYNLDYDSKDDEYGRRDTIV</sequence>
<comment type="cofactor">
    <cofactor evidence="1 12">
        <name>FAD</name>
        <dbReference type="ChEBI" id="CHEBI:57692"/>
    </cofactor>
</comment>
<evidence type="ECO:0000313" key="16">
    <source>
        <dbReference type="EMBL" id="SPD74054.1"/>
    </source>
</evidence>
<evidence type="ECO:0000256" key="10">
    <source>
        <dbReference type="NCBIfam" id="TIGR00551"/>
    </source>
</evidence>
<dbReference type="InterPro" id="IPR027477">
    <property type="entry name" value="Succ_DH/fumarate_Rdtase_cat_sf"/>
</dbReference>
<evidence type="ECO:0000256" key="3">
    <source>
        <dbReference type="ARBA" id="ARBA00008562"/>
    </source>
</evidence>
<dbReference type="UniPathway" id="UPA00253">
    <property type="reaction ID" value="UER00326"/>
</dbReference>
<evidence type="ECO:0000256" key="2">
    <source>
        <dbReference type="ARBA" id="ARBA00004950"/>
    </source>
</evidence>
<dbReference type="PIRSF" id="PIRSF000171">
    <property type="entry name" value="SDHA_APRA_LASPO"/>
    <property type="match status" value="1"/>
</dbReference>
<dbReference type="Gene3D" id="3.50.50.60">
    <property type="entry name" value="FAD/NAD(P)-binding domain"/>
    <property type="match status" value="1"/>
</dbReference>
<feature type="domain" description="Fumarate reductase/succinate dehydrogenase flavoprotein-like C-terminal" evidence="15">
    <location>
        <begin position="443"/>
        <end position="529"/>
    </location>
</feature>
<name>A0A445MWZ2_9BACT</name>
<dbReference type="FunFam" id="1.20.58.100:FF:000002">
    <property type="entry name" value="L-aspartate oxidase"/>
    <property type="match status" value="1"/>
</dbReference>
<feature type="coiled-coil region" evidence="13">
    <location>
        <begin position="455"/>
        <end position="482"/>
    </location>
</feature>
<comment type="catalytic activity">
    <reaction evidence="9">
        <text>L-aspartate + O2 = iminosuccinate + H2O2</text>
        <dbReference type="Rhea" id="RHEA:25876"/>
        <dbReference type="ChEBI" id="CHEBI:15379"/>
        <dbReference type="ChEBI" id="CHEBI:16240"/>
        <dbReference type="ChEBI" id="CHEBI:29991"/>
        <dbReference type="ChEBI" id="CHEBI:77875"/>
        <dbReference type="EC" id="1.4.3.16"/>
    </reaction>
    <physiologicalReaction direction="left-to-right" evidence="9">
        <dbReference type="Rhea" id="RHEA:25877"/>
    </physiologicalReaction>
</comment>
<evidence type="ECO:0000256" key="9">
    <source>
        <dbReference type="ARBA" id="ARBA00048305"/>
    </source>
</evidence>
<dbReference type="GO" id="GO:0005737">
    <property type="term" value="C:cytoplasm"/>
    <property type="evidence" value="ECO:0007669"/>
    <property type="project" value="UniProtKB-SubCell"/>
</dbReference>
<evidence type="ECO:0000256" key="8">
    <source>
        <dbReference type="ARBA" id="ARBA00023002"/>
    </source>
</evidence>
<feature type="active site" description="Proton acceptor" evidence="11">
    <location>
        <position position="290"/>
    </location>
</feature>
<dbReference type="Gene3D" id="3.90.700.10">
    <property type="entry name" value="Succinate dehydrogenase/fumarate reductase flavoprotein, catalytic domain"/>
    <property type="match status" value="1"/>
</dbReference>
<evidence type="ECO:0000259" key="14">
    <source>
        <dbReference type="Pfam" id="PF00890"/>
    </source>
</evidence>
<reference evidence="16" key="1">
    <citation type="submission" date="2018-01" db="EMBL/GenBank/DDBJ databases">
        <authorList>
            <person name="Regsiter A."/>
            <person name="William W."/>
        </authorList>
    </citation>
    <scope>NUCLEOTIDE SEQUENCE</scope>
    <source>
        <strain evidence="16">TRIP AH-1</strain>
    </source>
</reference>
<keyword evidence="6 12" id="KW-0662">Pyridine nucleotide biosynthesis</keyword>
<evidence type="ECO:0000256" key="5">
    <source>
        <dbReference type="ARBA" id="ARBA00022630"/>
    </source>
</evidence>
<organism evidence="16">
    <name type="scientific">uncultured Desulfobacterium sp</name>
    <dbReference type="NCBI Taxonomy" id="201089"/>
    <lineage>
        <taxon>Bacteria</taxon>
        <taxon>Pseudomonadati</taxon>
        <taxon>Thermodesulfobacteriota</taxon>
        <taxon>Desulfobacteria</taxon>
        <taxon>Desulfobacterales</taxon>
        <taxon>Desulfobacteriaceae</taxon>
        <taxon>Desulfobacterium</taxon>
        <taxon>environmental samples</taxon>
    </lineage>
</organism>
<dbReference type="Pfam" id="PF02910">
    <property type="entry name" value="Succ_DH_flav_C"/>
    <property type="match status" value="1"/>
</dbReference>
<keyword evidence="8 12" id="KW-0560">Oxidoreductase</keyword>
<dbReference type="GO" id="GO:0034628">
    <property type="term" value="P:'de novo' NAD+ biosynthetic process from L-aspartate"/>
    <property type="evidence" value="ECO:0007669"/>
    <property type="project" value="TreeGrafter"/>
</dbReference>
<evidence type="ECO:0000256" key="12">
    <source>
        <dbReference type="RuleBase" id="RU362049"/>
    </source>
</evidence>
<keyword evidence="7 12" id="KW-0274">FAD</keyword>
<dbReference type="InterPro" id="IPR003953">
    <property type="entry name" value="FAD-dep_OxRdtase_2_FAD-bd"/>
</dbReference>
<evidence type="ECO:0000256" key="6">
    <source>
        <dbReference type="ARBA" id="ARBA00022642"/>
    </source>
</evidence>
<proteinExistence type="inferred from homology"/>
<dbReference type="Gene3D" id="1.20.58.100">
    <property type="entry name" value="Fumarate reductase/succinate dehydrogenase flavoprotein-like, C-terminal domain"/>
    <property type="match status" value="1"/>
</dbReference>
<keyword evidence="5 12" id="KW-0285">Flavoprotein</keyword>
<protein>
    <recommendedName>
        <fullName evidence="4 10">L-aspartate oxidase</fullName>
        <ecNumber evidence="4 10">1.4.3.16</ecNumber>
    </recommendedName>
</protein>
<feature type="domain" description="FAD-dependent oxidoreductase 2 FAD-binding" evidence="14">
    <location>
        <begin position="6"/>
        <end position="392"/>
    </location>
</feature>
<comment type="subcellular location">
    <subcellularLocation>
        <location evidence="12">Cytoplasm</location>
    </subcellularLocation>
</comment>
<gene>
    <name evidence="16" type="primary">nadB</name>
    <name evidence="16" type="ORF">PITCH_A2030198</name>
</gene>
<keyword evidence="13" id="KW-0175">Coiled coil</keyword>
<dbReference type="InterPro" id="IPR037099">
    <property type="entry name" value="Fum_R/Succ_DH_flav-like_C_sf"/>
</dbReference>
<dbReference type="GO" id="GO:0008734">
    <property type="term" value="F:L-aspartate oxidase activity"/>
    <property type="evidence" value="ECO:0007669"/>
    <property type="project" value="UniProtKB-UniRule"/>
</dbReference>
<dbReference type="AlphaFoldDB" id="A0A445MWZ2"/>
<evidence type="ECO:0000256" key="13">
    <source>
        <dbReference type="SAM" id="Coils"/>
    </source>
</evidence>
<dbReference type="Pfam" id="PF00890">
    <property type="entry name" value="FAD_binding_2"/>
    <property type="match status" value="1"/>
</dbReference>
<dbReference type="SUPFAM" id="SSF56425">
    <property type="entry name" value="Succinate dehydrogenase/fumarate reductase flavoprotein, catalytic domain"/>
    <property type="match status" value="1"/>
</dbReference>
<comment type="similarity">
    <text evidence="3 12">Belongs to the FAD-dependent oxidoreductase 2 family. NadB subfamily.</text>
</comment>
<dbReference type="NCBIfam" id="TIGR00551">
    <property type="entry name" value="nadB"/>
    <property type="match status" value="1"/>
</dbReference>